<dbReference type="Gene3D" id="3.20.20.140">
    <property type="entry name" value="Metal-dependent hydrolases"/>
    <property type="match status" value="1"/>
</dbReference>
<sequence length="437" mass="48518">MELLIKNCLLKGKLSDISIGGGIIKKIIQASGCEEDRKKNMADFEAAEVIDARGLTAIAGLIDPHVHVRGLDMSYKEDWTSCSRAAASGGVSSIIDMPNTLPPTDCRATLEMKIDESRVSPLNHKFLIGVDWKNISNTEAILCDDELSPMVAGIKIFFSDAICRPEDMKKQYAEIFALAANHEKIIAVHSELSGELEKYSKACIEKSAACHGRIRNRECAVKGTRLALALARDTGAALYLTHVSTAEEIELIKKFRKTAKVYCEITPHHLLLDESIMKNIGNIGKINPPLRPRRDNRALYEAIYDGTADTIGSDHAPHSLEEKALPYEKAPSGFPGLETTLALLTNEVNEKRLELETVSRLTAERPAQIFGFDRRGEIREGYFADIALVDMNRNWRIDAKRFRSKAKFSPFDGLEVKGKNVLTVINGKICYRENSSE</sequence>
<dbReference type="InterPro" id="IPR002195">
    <property type="entry name" value="Dihydroorotase_CS"/>
</dbReference>
<evidence type="ECO:0000256" key="2">
    <source>
        <dbReference type="ARBA" id="ARBA00002368"/>
    </source>
</evidence>
<dbReference type="SUPFAM" id="SSF51556">
    <property type="entry name" value="Metallo-dependent hydrolases"/>
    <property type="match status" value="1"/>
</dbReference>
<dbReference type="GO" id="GO:0006145">
    <property type="term" value="P:purine nucleobase catabolic process"/>
    <property type="evidence" value="ECO:0007669"/>
    <property type="project" value="TreeGrafter"/>
</dbReference>
<evidence type="ECO:0000256" key="5">
    <source>
        <dbReference type="ARBA" id="ARBA00022801"/>
    </source>
</evidence>
<evidence type="ECO:0000256" key="3">
    <source>
        <dbReference type="ARBA" id="ARBA00010286"/>
    </source>
</evidence>
<name>A0A1F7WJE0_9BACT</name>
<gene>
    <name evidence="7" type="ORF">A2008_00375</name>
</gene>
<evidence type="ECO:0000313" key="7">
    <source>
        <dbReference type="EMBL" id="OGM02921.1"/>
    </source>
</evidence>
<evidence type="ECO:0000313" key="8">
    <source>
        <dbReference type="Proteomes" id="UP000178735"/>
    </source>
</evidence>
<dbReference type="PANTHER" id="PTHR43668:SF2">
    <property type="entry name" value="ALLANTOINASE"/>
    <property type="match status" value="1"/>
</dbReference>
<comment type="cofactor">
    <cofactor evidence="1">
        <name>Zn(2+)</name>
        <dbReference type="ChEBI" id="CHEBI:29105"/>
    </cofactor>
</comment>
<dbReference type="PANTHER" id="PTHR43668">
    <property type="entry name" value="ALLANTOINASE"/>
    <property type="match status" value="1"/>
</dbReference>
<dbReference type="EMBL" id="MGFH01000195">
    <property type="protein sequence ID" value="OGM02921.1"/>
    <property type="molecule type" value="Genomic_DNA"/>
</dbReference>
<comment type="caution">
    <text evidence="7">The sequence shown here is derived from an EMBL/GenBank/DDBJ whole genome shotgun (WGS) entry which is preliminary data.</text>
</comment>
<dbReference type="Proteomes" id="UP000178735">
    <property type="component" value="Unassembled WGS sequence"/>
</dbReference>
<dbReference type="InterPro" id="IPR050138">
    <property type="entry name" value="DHOase/Allantoinase_Hydrolase"/>
</dbReference>
<keyword evidence="5" id="KW-0378">Hydrolase</keyword>
<comment type="similarity">
    <text evidence="3">Belongs to the metallo-dependent hydrolases superfamily. DHOase family. Class I DHOase subfamily.</text>
</comment>
<dbReference type="InterPro" id="IPR032466">
    <property type="entry name" value="Metal_Hydrolase"/>
</dbReference>
<dbReference type="GO" id="GO:0046872">
    <property type="term" value="F:metal ion binding"/>
    <property type="evidence" value="ECO:0007669"/>
    <property type="project" value="UniProtKB-KW"/>
</dbReference>
<organism evidence="7 8">
    <name type="scientific">Candidatus Wallbacteria bacterium GWC2_49_35</name>
    <dbReference type="NCBI Taxonomy" id="1817813"/>
    <lineage>
        <taxon>Bacteria</taxon>
        <taxon>Candidatus Walliibacteriota</taxon>
    </lineage>
</organism>
<evidence type="ECO:0000256" key="1">
    <source>
        <dbReference type="ARBA" id="ARBA00001947"/>
    </source>
</evidence>
<dbReference type="Pfam" id="PF01979">
    <property type="entry name" value="Amidohydro_1"/>
    <property type="match status" value="1"/>
</dbReference>
<dbReference type="NCBIfam" id="TIGR00857">
    <property type="entry name" value="pyrC_multi"/>
    <property type="match status" value="1"/>
</dbReference>
<dbReference type="GO" id="GO:0004038">
    <property type="term" value="F:allantoinase activity"/>
    <property type="evidence" value="ECO:0007669"/>
    <property type="project" value="TreeGrafter"/>
</dbReference>
<keyword evidence="4" id="KW-0479">Metal-binding</keyword>
<evidence type="ECO:0000259" key="6">
    <source>
        <dbReference type="Pfam" id="PF01979"/>
    </source>
</evidence>
<dbReference type="PROSITE" id="PS00483">
    <property type="entry name" value="DIHYDROOROTASE_2"/>
    <property type="match status" value="1"/>
</dbReference>
<accession>A0A1F7WJE0</accession>
<protein>
    <recommendedName>
        <fullName evidence="6">Amidohydrolase-related domain-containing protein</fullName>
    </recommendedName>
</protein>
<dbReference type="InterPro" id="IPR006680">
    <property type="entry name" value="Amidohydro-rel"/>
</dbReference>
<dbReference type="GO" id="GO:0005737">
    <property type="term" value="C:cytoplasm"/>
    <property type="evidence" value="ECO:0007669"/>
    <property type="project" value="TreeGrafter"/>
</dbReference>
<comment type="function">
    <text evidence="2">Catalyzes the reversible cyclization of carbamoyl aspartate to dihydroorotate.</text>
</comment>
<feature type="domain" description="Amidohydrolase-related" evidence="6">
    <location>
        <begin position="57"/>
        <end position="429"/>
    </location>
</feature>
<proteinExistence type="inferred from homology"/>
<dbReference type="InterPro" id="IPR011059">
    <property type="entry name" value="Metal-dep_hydrolase_composite"/>
</dbReference>
<evidence type="ECO:0000256" key="4">
    <source>
        <dbReference type="ARBA" id="ARBA00022723"/>
    </source>
</evidence>
<dbReference type="AlphaFoldDB" id="A0A1F7WJE0"/>
<reference evidence="7 8" key="1">
    <citation type="journal article" date="2016" name="Nat. Commun.">
        <title>Thousands of microbial genomes shed light on interconnected biogeochemical processes in an aquifer system.</title>
        <authorList>
            <person name="Anantharaman K."/>
            <person name="Brown C.T."/>
            <person name="Hug L.A."/>
            <person name="Sharon I."/>
            <person name="Castelle C.J."/>
            <person name="Probst A.J."/>
            <person name="Thomas B.C."/>
            <person name="Singh A."/>
            <person name="Wilkins M.J."/>
            <person name="Karaoz U."/>
            <person name="Brodie E.L."/>
            <person name="Williams K.H."/>
            <person name="Hubbard S.S."/>
            <person name="Banfield J.F."/>
        </authorList>
    </citation>
    <scope>NUCLEOTIDE SEQUENCE [LARGE SCALE GENOMIC DNA]</scope>
</reference>
<dbReference type="SUPFAM" id="SSF51338">
    <property type="entry name" value="Composite domain of metallo-dependent hydrolases"/>
    <property type="match status" value="1"/>
</dbReference>
<dbReference type="Gene3D" id="2.30.40.10">
    <property type="entry name" value="Urease, subunit C, domain 1"/>
    <property type="match status" value="1"/>
</dbReference>
<dbReference type="STRING" id="1817813.A2008_00375"/>